<sequence length="310" mass="35235">MSNKPKIIVIMGPTAVGKTALSILLAKQLNGEIINGDSLQVYRQLDIGTAKVTEEEMQGIPHHLINIADIDQTYNASDFKQAAEEAIADILNRGKLPIIVGGSGLYIQGLLSDMTFGHAPENLEYRTKLQNELEIQGSESIWEKLNQIDPKAAENIHPNNSRRVIRALEAIHTSGILFSEQQTEEQPAKYDALLIALDCEREKLYQRINQRVDMMVEDGILNEARLLYELADKDLNQAHKGIGYKEWFPYFDGTISLEEAKENVKQNSRRYAKRQLTWFRNRMANVQWFDVLSPEYLAGVQASVTDFWEE</sequence>
<dbReference type="NCBIfam" id="TIGR00174">
    <property type="entry name" value="miaA"/>
    <property type="match status" value="1"/>
</dbReference>
<dbReference type="GO" id="GO:0005524">
    <property type="term" value="F:ATP binding"/>
    <property type="evidence" value="ECO:0007669"/>
    <property type="project" value="UniProtKB-UniRule"/>
</dbReference>
<feature type="binding site" evidence="10">
    <location>
        <begin position="12"/>
        <end position="19"/>
    </location>
    <ligand>
        <name>ATP</name>
        <dbReference type="ChEBI" id="CHEBI:30616"/>
    </ligand>
</feature>
<dbReference type="KEGG" id="jpo:G7058_11505"/>
<dbReference type="Pfam" id="PF01715">
    <property type="entry name" value="IPPT"/>
    <property type="match status" value="1"/>
</dbReference>
<comment type="function">
    <text evidence="2 10 12">Catalyzes the transfer of a dimethylallyl group onto the adenine at position 37 in tRNAs that read codons beginning with uridine, leading to the formation of N6-(dimethylallyl)adenosine (i(6)A).</text>
</comment>
<dbReference type="GO" id="GO:0006400">
    <property type="term" value="P:tRNA modification"/>
    <property type="evidence" value="ECO:0007669"/>
    <property type="project" value="TreeGrafter"/>
</dbReference>
<keyword evidence="7 10" id="KW-0067">ATP-binding</keyword>
<gene>
    <name evidence="10 14" type="primary">miaA</name>
    <name evidence="14" type="ORF">G7058_11505</name>
</gene>
<keyword evidence="8 10" id="KW-0460">Magnesium</keyword>
<comment type="subunit">
    <text evidence="10">Monomer.</text>
</comment>
<keyword evidence="4 10" id="KW-0808">Transferase</keyword>
<dbReference type="Gene3D" id="3.40.50.300">
    <property type="entry name" value="P-loop containing nucleotide triphosphate hydrolases"/>
    <property type="match status" value="1"/>
</dbReference>
<evidence type="ECO:0000256" key="6">
    <source>
        <dbReference type="ARBA" id="ARBA00022741"/>
    </source>
</evidence>
<feature type="region of interest" description="Interaction with substrate tRNA" evidence="10">
    <location>
        <begin position="37"/>
        <end position="40"/>
    </location>
</feature>
<dbReference type="PANTHER" id="PTHR11088:SF60">
    <property type="entry name" value="TRNA DIMETHYLALLYLTRANSFERASE"/>
    <property type="match status" value="1"/>
</dbReference>
<evidence type="ECO:0000256" key="10">
    <source>
        <dbReference type="HAMAP-Rule" id="MF_00185"/>
    </source>
</evidence>
<reference evidence="14 15" key="1">
    <citation type="journal article" date="2017" name="Int. J. Syst. Evol. Microbiol.">
        <title>Jeotgalibaca porci sp. nov. and Jeotgalibaca arthritidis sp. nov., isolated from pigs, and emended description of the genus Jeotgalibaca.</title>
        <authorList>
            <person name="Zamora L."/>
            <person name="Perez-Sancho M."/>
            <person name="Dominguez L."/>
            <person name="Fernandez-Garayzabal J.F."/>
            <person name="Vela A.I."/>
        </authorList>
    </citation>
    <scope>NUCLEOTIDE SEQUENCE [LARGE SCALE GENOMIC DNA]</scope>
    <source>
        <strain evidence="14 15">CCUG 69148</strain>
    </source>
</reference>
<dbReference type="GeneID" id="94553915"/>
<evidence type="ECO:0000256" key="11">
    <source>
        <dbReference type="RuleBase" id="RU003783"/>
    </source>
</evidence>
<keyword evidence="15" id="KW-1185">Reference proteome</keyword>
<dbReference type="SUPFAM" id="SSF52540">
    <property type="entry name" value="P-loop containing nucleoside triphosphate hydrolases"/>
    <property type="match status" value="2"/>
</dbReference>
<evidence type="ECO:0000256" key="1">
    <source>
        <dbReference type="ARBA" id="ARBA00001946"/>
    </source>
</evidence>
<dbReference type="GO" id="GO:0052381">
    <property type="term" value="F:tRNA dimethylallyltransferase activity"/>
    <property type="evidence" value="ECO:0007669"/>
    <property type="project" value="UniProtKB-UniRule"/>
</dbReference>
<protein>
    <recommendedName>
        <fullName evidence="10">tRNA dimethylallyltransferase</fullName>
        <ecNumber evidence="10">2.5.1.75</ecNumber>
    </recommendedName>
    <alternativeName>
        <fullName evidence="10">Dimethylallyl diphosphate:tRNA dimethylallyltransferase</fullName>
        <shortName evidence="10">DMAPP:tRNA dimethylallyltransferase</shortName>
        <shortName evidence="10">DMATase</shortName>
    </alternativeName>
    <alternativeName>
        <fullName evidence="10">Isopentenyl-diphosphate:tRNA isopentenyltransferase</fullName>
        <shortName evidence="10">IPP transferase</shortName>
        <shortName evidence="10">IPPT</shortName>
        <shortName evidence="10">IPTase</shortName>
    </alternativeName>
</protein>
<evidence type="ECO:0000256" key="12">
    <source>
        <dbReference type="RuleBase" id="RU003784"/>
    </source>
</evidence>
<evidence type="ECO:0000256" key="2">
    <source>
        <dbReference type="ARBA" id="ARBA00003213"/>
    </source>
</evidence>
<comment type="caution">
    <text evidence="10">Lacks conserved residue(s) required for the propagation of feature annotation.</text>
</comment>
<comment type="similarity">
    <text evidence="3 10 13">Belongs to the IPP transferase family.</text>
</comment>
<dbReference type="AlphaFoldDB" id="A0A6G7WK33"/>
<accession>A0A6G7WK33</accession>
<dbReference type="PANTHER" id="PTHR11088">
    <property type="entry name" value="TRNA DIMETHYLALLYLTRANSFERASE"/>
    <property type="match status" value="1"/>
</dbReference>
<dbReference type="HAMAP" id="MF_00185">
    <property type="entry name" value="IPP_trans"/>
    <property type="match status" value="1"/>
</dbReference>
<dbReference type="Gene3D" id="1.10.20.140">
    <property type="match status" value="1"/>
</dbReference>
<evidence type="ECO:0000256" key="13">
    <source>
        <dbReference type="RuleBase" id="RU003785"/>
    </source>
</evidence>
<dbReference type="InterPro" id="IPR039657">
    <property type="entry name" value="Dimethylallyltransferase"/>
</dbReference>
<evidence type="ECO:0000256" key="3">
    <source>
        <dbReference type="ARBA" id="ARBA00005842"/>
    </source>
</evidence>
<evidence type="ECO:0000256" key="4">
    <source>
        <dbReference type="ARBA" id="ARBA00022679"/>
    </source>
</evidence>
<evidence type="ECO:0000256" key="5">
    <source>
        <dbReference type="ARBA" id="ARBA00022694"/>
    </source>
</evidence>
<keyword evidence="5 10" id="KW-0819">tRNA processing</keyword>
<evidence type="ECO:0000256" key="7">
    <source>
        <dbReference type="ARBA" id="ARBA00022840"/>
    </source>
</evidence>
<feature type="site" description="Interaction with substrate tRNA" evidence="10">
    <location>
        <position position="126"/>
    </location>
</feature>
<organism evidence="14 15">
    <name type="scientific">Jeotgalibaca porci</name>
    <dbReference type="NCBI Taxonomy" id="1868793"/>
    <lineage>
        <taxon>Bacteria</taxon>
        <taxon>Bacillati</taxon>
        <taxon>Bacillota</taxon>
        <taxon>Bacilli</taxon>
        <taxon>Lactobacillales</taxon>
        <taxon>Carnobacteriaceae</taxon>
        <taxon>Jeotgalibaca</taxon>
    </lineage>
</organism>
<dbReference type="InterPro" id="IPR027417">
    <property type="entry name" value="P-loop_NTPase"/>
</dbReference>
<comment type="catalytic activity">
    <reaction evidence="9 10 11">
        <text>adenosine(37) in tRNA + dimethylallyl diphosphate = N(6)-dimethylallyladenosine(37) in tRNA + diphosphate</text>
        <dbReference type="Rhea" id="RHEA:26482"/>
        <dbReference type="Rhea" id="RHEA-COMP:10162"/>
        <dbReference type="Rhea" id="RHEA-COMP:10375"/>
        <dbReference type="ChEBI" id="CHEBI:33019"/>
        <dbReference type="ChEBI" id="CHEBI:57623"/>
        <dbReference type="ChEBI" id="CHEBI:74411"/>
        <dbReference type="ChEBI" id="CHEBI:74415"/>
        <dbReference type="EC" id="2.5.1.75"/>
    </reaction>
</comment>
<feature type="site" description="Interaction with substrate tRNA" evidence="10">
    <location>
        <position position="103"/>
    </location>
</feature>
<dbReference type="RefSeq" id="WP_166063659.1">
    <property type="nucleotide sequence ID" value="NZ_CP049889.1"/>
</dbReference>
<dbReference type="InterPro" id="IPR018022">
    <property type="entry name" value="IPT"/>
</dbReference>
<evidence type="ECO:0000256" key="9">
    <source>
        <dbReference type="ARBA" id="ARBA00049563"/>
    </source>
</evidence>
<evidence type="ECO:0000313" key="14">
    <source>
        <dbReference type="EMBL" id="QIK52624.1"/>
    </source>
</evidence>
<keyword evidence="6 10" id="KW-0547">Nucleotide-binding</keyword>
<dbReference type="EC" id="2.5.1.75" evidence="10"/>
<dbReference type="EMBL" id="CP049889">
    <property type="protein sequence ID" value="QIK52624.1"/>
    <property type="molecule type" value="Genomic_DNA"/>
</dbReference>
<feature type="binding site" evidence="10">
    <location>
        <begin position="14"/>
        <end position="19"/>
    </location>
    <ligand>
        <name>substrate</name>
    </ligand>
</feature>
<comment type="cofactor">
    <cofactor evidence="1 10">
        <name>Mg(2+)</name>
        <dbReference type="ChEBI" id="CHEBI:18420"/>
    </cofactor>
</comment>
<dbReference type="Proteomes" id="UP000501830">
    <property type="component" value="Chromosome"/>
</dbReference>
<proteinExistence type="inferred from homology"/>
<name>A0A6G7WK33_9LACT</name>
<evidence type="ECO:0000313" key="15">
    <source>
        <dbReference type="Proteomes" id="UP000501830"/>
    </source>
</evidence>
<evidence type="ECO:0000256" key="8">
    <source>
        <dbReference type="ARBA" id="ARBA00022842"/>
    </source>
</evidence>